<keyword evidence="1" id="KW-1133">Transmembrane helix</keyword>
<name>A0A7S1R6Q3_ALECA</name>
<keyword evidence="1" id="KW-0472">Membrane</keyword>
<dbReference type="AlphaFoldDB" id="A0A7S1R6Q3"/>
<evidence type="ECO:0000256" key="1">
    <source>
        <dbReference type="SAM" id="Phobius"/>
    </source>
</evidence>
<feature type="transmembrane region" description="Helical" evidence="1">
    <location>
        <begin position="32"/>
        <end position="52"/>
    </location>
</feature>
<sequence length="175" mass="17889">MADCEQHALLENAEAGSPASHQLIGPWAMRRLAAGLVAATLLCATLAVHHLLGQARRQYTPLPSVIELASKDLDEVASETEENSGISLLPTTTTSIVCSLPLGCAPGWHCCPGSNGSATLCCDGRSKCCPGTDGWATVCCAPGFTCVEGAFGCVSDVVAGAALVAVELTAIVLLH</sequence>
<reference evidence="2" key="1">
    <citation type="submission" date="2021-01" db="EMBL/GenBank/DDBJ databases">
        <authorList>
            <person name="Corre E."/>
            <person name="Pelletier E."/>
            <person name="Niang G."/>
            <person name="Scheremetjew M."/>
            <person name="Finn R."/>
            <person name="Kale V."/>
            <person name="Holt S."/>
            <person name="Cochrane G."/>
            <person name="Meng A."/>
            <person name="Brown T."/>
            <person name="Cohen L."/>
        </authorList>
    </citation>
    <scope>NUCLEOTIDE SEQUENCE</scope>
    <source>
        <strain evidence="2">OF101</strain>
    </source>
</reference>
<organism evidence="2">
    <name type="scientific">Alexandrium catenella</name>
    <name type="common">Red tide dinoflagellate</name>
    <name type="synonym">Gonyaulax catenella</name>
    <dbReference type="NCBI Taxonomy" id="2925"/>
    <lineage>
        <taxon>Eukaryota</taxon>
        <taxon>Sar</taxon>
        <taxon>Alveolata</taxon>
        <taxon>Dinophyceae</taxon>
        <taxon>Gonyaulacales</taxon>
        <taxon>Pyrocystaceae</taxon>
        <taxon>Alexandrium</taxon>
    </lineage>
</organism>
<evidence type="ECO:0000313" key="2">
    <source>
        <dbReference type="EMBL" id="CAD9157140.1"/>
    </source>
</evidence>
<protein>
    <submittedName>
        <fullName evidence="2">Uncharacterized protein</fullName>
    </submittedName>
</protein>
<keyword evidence="1" id="KW-0812">Transmembrane</keyword>
<accession>A0A7S1R6Q3</accession>
<proteinExistence type="predicted"/>
<gene>
    <name evidence="2" type="ORF">ACAT0790_LOCUS34650</name>
</gene>
<dbReference type="EMBL" id="HBGE01057541">
    <property type="protein sequence ID" value="CAD9157140.1"/>
    <property type="molecule type" value="Transcribed_RNA"/>
</dbReference>